<keyword evidence="3 5" id="KW-0687">Ribonucleoprotein</keyword>
<evidence type="ECO:0000256" key="1">
    <source>
        <dbReference type="ARBA" id="ARBA00008777"/>
    </source>
</evidence>
<dbReference type="InterPro" id="IPR036373">
    <property type="entry name" value="Ribosomal_bL17_sf"/>
</dbReference>
<evidence type="ECO:0000256" key="5">
    <source>
        <dbReference type="RuleBase" id="RU000660"/>
    </source>
</evidence>
<organism evidence="8 9">
    <name type="scientific">Candidatus Woesebacteria bacterium GW2011_GWC2_31_9</name>
    <dbReference type="NCBI Taxonomy" id="1618586"/>
    <lineage>
        <taxon>Bacteria</taxon>
        <taxon>Candidatus Woeseibacteriota</taxon>
    </lineage>
</organism>
<dbReference type="Proteomes" id="UP000034803">
    <property type="component" value="Unassembled WGS sequence"/>
</dbReference>
<dbReference type="PANTHER" id="PTHR14413:SF16">
    <property type="entry name" value="LARGE RIBOSOMAL SUBUNIT PROTEIN BL17M"/>
    <property type="match status" value="1"/>
</dbReference>
<dbReference type="GO" id="GO:0006412">
    <property type="term" value="P:translation"/>
    <property type="evidence" value="ECO:0007669"/>
    <property type="project" value="InterPro"/>
</dbReference>
<evidence type="ECO:0000256" key="6">
    <source>
        <dbReference type="RuleBase" id="RU000661"/>
    </source>
</evidence>
<dbReference type="NCBIfam" id="TIGR00059">
    <property type="entry name" value="L17"/>
    <property type="match status" value="1"/>
</dbReference>
<evidence type="ECO:0000256" key="3">
    <source>
        <dbReference type="ARBA" id="ARBA00023274"/>
    </source>
</evidence>
<accession>A0A0F9YLN9</accession>
<evidence type="ECO:0000256" key="2">
    <source>
        <dbReference type="ARBA" id="ARBA00022980"/>
    </source>
</evidence>
<feature type="region of interest" description="Disordered" evidence="7">
    <location>
        <begin position="130"/>
        <end position="152"/>
    </location>
</feature>
<evidence type="ECO:0000313" key="8">
    <source>
        <dbReference type="EMBL" id="KKP32118.1"/>
    </source>
</evidence>
<dbReference type="Pfam" id="PF01196">
    <property type="entry name" value="Ribosomal_L17"/>
    <property type="match status" value="1"/>
</dbReference>
<proteinExistence type="inferred from homology"/>
<dbReference type="Gene3D" id="3.90.1030.10">
    <property type="entry name" value="Ribosomal protein L17"/>
    <property type="match status" value="1"/>
</dbReference>
<name>A0A0F9YLN9_9BACT</name>
<dbReference type="PANTHER" id="PTHR14413">
    <property type="entry name" value="RIBOSOMAL PROTEIN L17"/>
    <property type="match status" value="1"/>
</dbReference>
<dbReference type="EMBL" id="LBOI01000002">
    <property type="protein sequence ID" value="KKP32118.1"/>
    <property type="molecule type" value="Genomic_DNA"/>
</dbReference>
<dbReference type="SUPFAM" id="SSF64263">
    <property type="entry name" value="Prokaryotic ribosomal protein L17"/>
    <property type="match status" value="1"/>
</dbReference>
<comment type="similarity">
    <text evidence="1 5">Belongs to the bacterial ribosomal protein bL17 family.</text>
</comment>
<dbReference type="GO" id="GO:0022625">
    <property type="term" value="C:cytosolic large ribosomal subunit"/>
    <property type="evidence" value="ECO:0007669"/>
    <property type="project" value="TreeGrafter"/>
</dbReference>
<dbReference type="AlphaFoldDB" id="A0A0F9YLN9"/>
<keyword evidence="2 5" id="KW-0689">Ribosomal protein</keyword>
<evidence type="ECO:0000256" key="7">
    <source>
        <dbReference type="SAM" id="MobiDB-lite"/>
    </source>
</evidence>
<evidence type="ECO:0000313" key="9">
    <source>
        <dbReference type="Proteomes" id="UP000034803"/>
    </source>
</evidence>
<sequence length="152" mass="17488">MVKKVFGKKLSRERATREALFVSLVESLVINKKINTTRAKAKAVIGLIDRLVSLAKKGTLASKRQILKRLKGNKKIATIIWTEVVNYFPERNSGFTRIIPISQRKGDLAKMVRLEWTEVKLKKEELKKEDLKTKKDKKVKNGEDKKVNKKTK</sequence>
<feature type="compositionally biased region" description="Basic and acidic residues" evidence="7">
    <location>
        <begin position="130"/>
        <end position="146"/>
    </location>
</feature>
<dbReference type="InterPro" id="IPR000456">
    <property type="entry name" value="Ribosomal_bL17"/>
</dbReference>
<evidence type="ECO:0000256" key="4">
    <source>
        <dbReference type="ARBA" id="ARBA00035494"/>
    </source>
</evidence>
<dbReference type="GO" id="GO:0003735">
    <property type="term" value="F:structural constituent of ribosome"/>
    <property type="evidence" value="ECO:0007669"/>
    <property type="project" value="InterPro"/>
</dbReference>
<protein>
    <recommendedName>
        <fullName evidence="4 6">50S ribosomal protein L17</fullName>
    </recommendedName>
</protein>
<comment type="caution">
    <text evidence="8">The sequence shown here is derived from an EMBL/GenBank/DDBJ whole genome shotgun (WGS) entry which is preliminary data.</text>
</comment>
<reference evidence="8 9" key="1">
    <citation type="journal article" date="2015" name="Nature">
        <title>rRNA introns, odd ribosomes, and small enigmatic genomes across a large radiation of phyla.</title>
        <authorList>
            <person name="Brown C.T."/>
            <person name="Hug L.A."/>
            <person name="Thomas B.C."/>
            <person name="Sharon I."/>
            <person name="Castelle C.J."/>
            <person name="Singh A."/>
            <person name="Wilkins M.J."/>
            <person name="Williams K.H."/>
            <person name="Banfield J.F."/>
        </authorList>
    </citation>
    <scope>NUCLEOTIDE SEQUENCE [LARGE SCALE GENOMIC DNA]</scope>
</reference>
<gene>
    <name evidence="8" type="ORF">UR21_C0002G0037</name>
</gene>